<comment type="caution">
    <text evidence="4">The sequence shown here is derived from an EMBL/GenBank/DDBJ whole genome shotgun (WGS) entry which is preliminary data.</text>
</comment>
<accession>A0A1J8PN09</accession>
<gene>
    <name evidence="4" type="ORF">AZE42_01701</name>
</gene>
<evidence type="ECO:0000256" key="3">
    <source>
        <dbReference type="PROSITE-ProRule" id="PRU00221"/>
    </source>
</evidence>
<evidence type="ECO:0000313" key="5">
    <source>
        <dbReference type="Proteomes" id="UP000183567"/>
    </source>
</evidence>
<dbReference type="PANTHER" id="PTHR19848:SF8">
    <property type="entry name" value="F-BOX AND WD REPEAT DOMAIN CONTAINING 7"/>
    <property type="match status" value="1"/>
</dbReference>
<proteinExistence type="predicted"/>
<dbReference type="PROSITE" id="PS50082">
    <property type="entry name" value="WD_REPEATS_2"/>
    <property type="match status" value="2"/>
</dbReference>
<dbReference type="AlphaFoldDB" id="A0A1J8PN09"/>
<dbReference type="Gene3D" id="2.130.10.10">
    <property type="entry name" value="YVTN repeat-like/Quinoprotein amine dehydrogenase"/>
    <property type="match status" value="1"/>
</dbReference>
<dbReference type="PANTHER" id="PTHR19848">
    <property type="entry name" value="WD40 REPEAT PROTEIN"/>
    <property type="match status" value="1"/>
</dbReference>
<dbReference type="EMBL" id="LVVM01005449">
    <property type="protein sequence ID" value="OJA10510.1"/>
    <property type="molecule type" value="Genomic_DNA"/>
</dbReference>
<name>A0A1J8PN09_9AGAM</name>
<feature type="repeat" description="WD" evidence="3">
    <location>
        <begin position="17"/>
        <end position="58"/>
    </location>
</feature>
<dbReference type="Proteomes" id="UP000183567">
    <property type="component" value="Unassembled WGS sequence"/>
</dbReference>
<sequence length="145" mass="16191">MDGKQLAVGPWDPVKTFEGHEDTIFAIAAFPDGKRIVTGSVDKTIRIWRLEDGREMKKWAVEKRIHALVILRNRKHVVSPEEDSPEDSDKTEYWQVYVRDADTRRVTVVAGPFKSHGHTNAVLTLDISPDSGILASGSLDGTIIL</sequence>
<evidence type="ECO:0000256" key="1">
    <source>
        <dbReference type="ARBA" id="ARBA00022574"/>
    </source>
</evidence>
<protein>
    <submittedName>
        <fullName evidence="4">Uncharacterized protein</fullName>
    </submittedName>
</protein>
<dbReference type="OrthoDB" id="6262491at2759"/>
<dbReference type="STRING" id="180088.A0A1J8PN09"/>
<reference evidence="4 5" key="1">
    <citation type="submission" date="2016-03" db="EMBL/GenBank/DDBJ databases">
        <title>Comparative genomics of the ectomycorrhizal sister species Rhizopogon vinicolor and Rhizopogon vesiculosus (Basidiomycota: Boletales) reveals a divergence of the mating type B locus.</title>
        <authorList>
            <person name="Mujic A.B."/>
            <person name="Kuo A."/>
            <person name="Tritt A."/>
            <person name="Lipzen A."/>
            <person name="Chen C."/>
            <person name="Johnson J."/>
            <person name="Sharma A."/>
            <person name="Barry K."/>
            <person name="Grigoriev I.V."/>
            <person name="Spatafora J.W."/>
        </authorList>
    </citation>
    <scope>NUCLEOTIDE SEQUENCE [LARGE SCALE GENOMIC DNA]</scope>
    <source>
        <strain evidence="4 5">AM-OR11-056</strain>
    </source>
</reference>
<keyword evidence="2" id="KW-0677">Repeat</keyword>
<keyword evidence="5" id="KW-1185">Reference proteome</keyword>
<keyword evidence="1 3" id="KW-0853">WD repeat</keyword>
<dbReference type="InterPro" id="IPR015943">
    <property type="entry name" value="WD40/YVTN_repeat-like_dom_sf"/>
</dbReference>
<dbReference type="InterPro" id="IPR036322">
    <property type="entry name" value="WD40_repeat_dom_sf"/>
</dbReference>
<dbReference type="Pfam" id="PF00400">
    <property type="entry name" value="WD40"/>
    <property type="match status" value="2"/>
</dbReference>
<evidence type="ECO:0000313" key="4">
    <source>
        <dbReference type="EMBL" id="OJA10510.1"/>
    </source>
</evidence>
<dbReference type="PROSITE" id="PS50294">
    <property type="entry name" value="WD_REPEATS_REGION"/>
    <property type="match status" value="2"/>
</dbReference>
<dbReference type="SMART" id="SM00320">
    <property type="entry name" value="WD40"/>
    <property type="match status" value="2"/>
</dbReference>
<dbReference type="SUPFAM" id="SSF50978">
    <property type="entry name" value="WD40 repeat-like"/>
    <property type="match status" value="1"/>
</dbReference>
<dbReference type="InterPro" id="IPR001680">
    <property type="entry name" value="WD40_rpt"/>
</dbReference>
<organism evidence="4 5">
    <name type="scientific">Rhizopogon vesiculosus</name>
    <dbReference type="NCBI Taxonomy" id="180088"/>
    <lineage>
        <taxon>Eukaryota</taxon>
        <taxon>Fungi</taxon>
        <taxon>Dikarya</taxon>
        <taxon>Basidiomycota</taxon>
        <taxon>Agaricomycotina</taxon>
        <taxon>Agaricomycetes</taxon>
        <taxon>Agaricomycetidae</taxon>
        <taxon>Boletales</taxon>
        <taxon>Suillineae</taxon>
        <taxon>Rhizopogonaceae</taxon>
        <taxon>Rhizopogon</taxon>
    </lineage>
</organism>
<feature type="repeat" description="WD" evidence="3">
    <location>
        <begin position="115"/>
        <end position="145"/>
    </location>
</feature>
<evidence type="ECO:0000256" key="2">
    <source>
        <dbReference type="ARBA" id="ARBA00022737"/>
    </source>
</evidence>